<gene>
    <name evidence="1" type="ORF">RPERSI_LOCUS27536</name>
</gene>
<reference evidence="1" key="1">
    <citation type="submission" date="2021-06" db="EMBL/GenBank/DDBJ databases">
        <authorList>
            <person name="Kallberg Y."/>
            <person name="Tangrot J."/>
            <person name="Rosling A."/>
        </authorList>
    </citation>
    <scope>NUCLEOTIDE SEQUENCE</scope>
    <source>
        <strain evidence="1">MA461A</strain>
    </source>
</reference>
<proteinExistence type="predicted"/>
<protein>
    <submittedName>
        <fullName evidence="1">34450_t:CDS:1</fullName>
    </submittedName>
</protein>
<name>A0ACA9S8A3_9GLOM</name>
<feature type="non-terminal residue" evidence="1">
    <location>
        <position position="161"/>
    </location>
</feature>
<sequence length="161" mass="18341">QMKESLYYTASHSTIEEVESLTIYEPSQSKDVDDEPDAINLSAKYLLDHLEQNTIKEIRKLSRVTSSKINHFIFLLINGSYSCICLLQQKKDITSENNKCQFKWLQPFVNDESGEITNEVQPLVNPQKVVGKGRSKAASHKNTTNTTLQETGNKKKRGQYT</sequence>
<dbReference type="EMBL" id="CAJVQC010097524">
    <property type="protein sequence ID" value="CAG8829575.1"/>
    <property type="molecule type" value="Genomic_DNA"/>
</dbReference>
<dbReference type="Proteomes" id="UP000789920">
    <property type="component" value="Unassembled WGS sequence"/>
</dbReference>
<comment type="caution">
    <text evidence="1">The sequence shown here is derived from an EMBL/GenBank/DDBJ whole genome shotgun (WGS) entry which is preliminary data.</text>
</comment>
<feature type="non-terminal residue" evidence="1">
    <location>
        <position position="1"/>
    </location>
</feature>
<organism evidence="1 2">
    <name type="scientific">Racocetra persica</name>
    <dbReference type="NCBI Taxonomy" id="160502"/>
    <lineage>
        <taxon>Eukaryota</taxon>
        <taxon>Fungi</taxon>
        <taxon>Fungi incertae sedis</taxon>
        <taxon>Mucoromycota</taxon>
        <taxon>Glomeromycotina</taxon>
        <taxon>Glomeromycetes</taxon>
        <taxon>Diversisporales</taxon>
        <taxon>Gigasporaceae</taxon>
        <taxon>Racocetra</taxon>
    </lineage>
</organism>
<keyword evidence="2" id="KW-1185">Reference proteome</keyword>
<accession>A0ACA9S8A3</accession>
<evidence type="ECO:0000313" key="2">
    <source>
        <dbReference type="Proteomes" id="UP000789920"/>
    </source>
</evidence>
<evidence type="ECO:0000313" key="1">
    <source>
        <dbReference type="EMBL" id="CAG8829575.1"/>
    </source>
</evidence>